<gene>
    <name evidence="2" type="ORF">GCM10008088_01920</name>
</gene>
<comment type="caution">
    <text evidence="2">The sequence shown here is derived from an EMBL/GenBank/DDBJ whole genome shotgun (WGS) entry which is preliminary data.</text>
</comment>
<dbReference type="PROSITE" id="PS51257">
    <property type="entry name" value="PROKAR_LIPOPROTEIN"/>
    <property type="match status" value="1"/>
</dbReference>
<accession>A0ABQ3BL93</accession>
<keyword evidence="1" id="KW-0732">Signal</keyword>
<protein>
    <submittedName>
        <fullName evidence="2">Lipoprotein</fullName>
    </submittedName>
</protein>
<feature type="signal peptide" evidence="1">
    <location>
        <begin position="1"/>
        <end position="18"/>
    </location>
</feature>
<reference evidence="3" key="1">
    <citation type="journal article" date="2019" name="Int. J. Syst. Evol. Microbiol.">
        <title>The Global Catalogue of Microorganisms (GCM) 10K type strain sequencing project: providing services to taxonomists for standard genome sequencing and annotation.</title>
        <authorList>
            <consortium name="The Broad Institute Genomics Platform"/>
            <consortium name="The Broad Institute Genome Sequencing Center for Infectious Disease"/>
            <person name="Wu L."/>
            <person name="Ma J."/>
        </authorList>
    </citation>
    <scope>NUCLEOTIDE SEQUENCE [LARGE SCALE GENOMIC DNA]</scope>
    <source>
        <strain evidence="3">KCTC 12708</strain>
    </source>
</reference>
<evidence type="ECO:0000313" key="3">
    <source>
        <dbReference type="Proteomes" id="UP000615593"/>
    </source>
</evidence>
<evidence type="ECO:0000256" key="1">
    <source>
        <dbReference type="SAM" id="SignalP"/>
    </source>
</evidence>
<name>A0ABQ3BL93_9FLAO</name>
<keyword evidence="2" id="KW-0449">Lipoprotein</keyword>
<feature type="chain" id="PRO_5046690656" evidence="1">
    <location>
        <begin position="19"/>
        <end position="447"/>
    </location>
</feature>
<dbReference type="Proteomes" id="UP000615593">
    <property type="component" value="Unassembled WGS sequence"/>
</dbReference>
<dbReference type="RefSeq" id="WP_027884868.1">
    <property type="nucleotide sequence ID" value="NZ_BMWY01000001.1"/>
</dbReference>
<dbReference type="EMBL" id="BMWY01000001">
    <property type="protein sequence ID" value="GGZ44517.1"/>
    <property type="molecule type" value="Genomic_DNA"/>
</dbReference>
<sequence length="447" mass="48961">MLKLHSILLLLIFAVSCADDETSAEDFPPEEQMFQGEFEFAKTFGGSQDEEAISVTKTNDGGFAVLGFTQSTDGDVVGKTATDSDYWLLKFDGQANLQWSKVYGGTGDDRGQKIITTNDGGFAVIGYSRSDDGDVTNAQGFYDYWMLKLNNTGDLQWQKSFGFPGSDRGYAIVQTTDGGYFLSGYLDVTASEGQGNDRSAGVLHGVGEFWGVKLDAEGNKEWRRYFGGTNNDRSYDAVQAEDDGFIMVGNSESDDYDITDPRGSYDFWVVKTNAEGELQWQKNFGGSSIDIAYGITKTLDGNYVVTGDIRSNDGDVSQIHGNADVWVIKIDDLGNLLWKQNLGGANFDSSNKVLQLENEDLLITGSSRSNDIDLTENYGDSDGWLMMIDKNGNLQWQQSIGGSDFDVLSESIQLDDKSIISVGNTESADGLVEDNKGNKDILIVKIR</sequence>
<keyword evidence="3" id="KW-1185">Reference proteome</keyword>
<evidence type="ECO:0000313" key="2">
    <source>
        <dbReference type="EMBL" id="GGZ44517.1"/>
    </source>
</evidence>
<dbReference type="PANTHER" id="PTHR42754">
    <property type="entry name" value="ENDOGLUCANASE"/>
    <property type="match status" value="1"/>
</dbReference>
<dbReference type="PANTHER" id="PTHR42754:SF1">
    <property type="entry name" value="LIPOPROTEIN"/>
    <property type="match status" value="1"/>
</dbReference>
<dbReference type="GeneID" id="94367834"/>
<proteinExistence type="predicted"/>
<organism evidence="2 3">
    <name type="scientific">Mesonia mobilis</name>
    <dbReference type="NCBI Taxonomy" id="369791"/>
    <lineage>
        <taxon>Bacteria</taxon>
        <taxon>Pseudomonadati</taxon>
        <taxon>Bacteroidota</taxon>
        <taxon>Flavobacteriia</taxon>
        <taxon>Flavobacteriales</taxon>
        <taxon>Flavobacteriaceae</taxon>
        <taxon>Mesonia</taxon>
    </lineage>
</organism>